<name>A0AAJ0M230_9PEZI</name>
<dbReference type="SUPFAM" id="SSF52743">
    <property type="entry name" value="Subtilisin-like"/>
    <property type="match status" value="1"/>
</dbReference>
<protein>
    <submittedName>
        <fullName evidence="3">Peptidase S8/S53 domain-containing protein</fullName>
    </submittedName>
</protein>
<accession>A0AAJ0M230</accession>
<organism evidence="3 4">
    <name type="scientific">Chaetomium strumarium</name>
    <dbReference type="NCBI Taxonomy" id="1170767"/>
    <lineage>
        <taxon>Eukaryota</taxon>
        <taxon>Fungi</taxon>
        <taxon>Dikarya</taxon>
        <taxon>Ascomycota</taxon>
        <taxon>Pezizomycotina</taxon>
        <taxon>Sordariomycetes</taxon>
        <taxon>Sordariomycetidae</taxon>
        <taxon>Sordariales</taxon>
        <taxon>Chaetomiaceae</taxon>
        <taxon>Chaetomium</taxon>
    </lineage>
</organism>
<feature type="region of interest" description="Disordered" evidence="1">
    <location>
        <begin position="28"/>
        <end position="65"/>
    </location>
</feature>
<proteinExistence type="predicted"/>
<evidence type="ECO:0000259" key="2">
    <source>
        <dbReference type="Pfam" id="PF00082"/>
    </source>
</evidence>
<dbReference type="RefSeq" id="XP_062721858.1">
    <property type="nucleotide sequence ID" value="XM_062862763.1"/>
</dbReference>
<dbReference type="GO" id="GO:0004252">
    <property type="term" value="F:serine-type endopeptidase activity"/>
    <property type="evidence" value="ECO:0007669"/>
    <property type="project" value="InterPro"/>
</dbReference>
<dbReference type="InterPro" id="IPR000209">
    <property type="entry name" value="Peptidase_S8/S53_dom"/>
</dbReference>
<reference evidence="3" key="1">
    <citation type="journal article" date="2023" name="Mol. Phylogenet. Evol.">
        <title>Genome-scale phylogeny and comparative genomics of the fungal order Sordariales.</title>
        <authorList>
            <person name="Hensen N."/>
            <person name="Bonometti L."/>
            <person name="Westerberg I."/>
            <person name="Brannstrom I.O."/>
            <person name="Guillou S."/>
            <person name="Cros-Aarteil S."/>
            <person name="Calhoun S."/>
            <person name="Haridas S."/>
            <person name="Kuo A."/>
            <person name="Mondo S."/>
            <person name="Pangilinan J."/>
            <person name="Riley R."/>
            <person name="LaButti K."/>
            <person name="Andreopoulos B."/>
            <person name="Lipzen A."/>
            <person name="Chen C."/>
            <person name="Yan M."/>
            <person name="Daum C."/>
            <person name="Ng V."/>
            <person name="Clum A."/>
            <person name="Steindorff A."/>
            <person name="Ohm R.A."/>
            <person name="Martin F."/>
            <person name="Silar P."/>
            <person name="Natvig D.O."/>
            <person name="Lalanne C."/>
            <person name="Gautier V."/>
            <person name="Ament-Velasquez S.L."/>
            <person name="Kruys A."/>
            <person name="Hutchinson M.I."/>
            <person name="Powell A.J."/>
            <person name="Barry K."/>
            <person name="Miller A.N."/>
            <person name="Grigoriev I.V."/>
            <person name="Debuchy R."/>
            <person name="Gladieux P."/>
            <person name="Hiltunen Thoren M."/>
            <person name="Johannesson H."/>
        </authorList>
    </citation>
    <scope>NUCLEOTIDE SEQUENCE</scope>
    <source>
        <strain evidence="3">CBS 333.67</strain>
    </source>
</reference>
<dbReference type="AlphaFoldDB" id="A0AAJ0M230"/>
<dbReference type="Pfam" id="PF00082">
    <property type="entry name" value="Peptidase_S8"/>
    <property type="match status" value="1"/>
</dbReference>
<comment type="caution">
    <text evidence="3">The sequence shown here is derived from an EMBL/GenBank/DDBJ whole genome shotgun (WGS) entry which is preliminary data.</text>
</comment>
<evidence type="ECO:0000313" key="4">
    <source>
        <dbReference type="Proteomes" id="UP001273166"/>
    </source>
</evidence>
<feature type="domain" description="Peptidase S8/S53" evidence="2">
    <location>
        <begin position="401"/>
        <end position="566"/>
    </location>
</feature>
<dbReference type="EMBL" id="JAUDZG010000004">
    <property type="protein sequence ID" value="KAK3306078.1"/>
    <property type="molecule type" value="Genomic_DNA"/>
</dbReference>
<sequence>MSATLHTKPWSTILRVLPSWRVVARHRAARMPARHSKETPSRTRSKPRSSAQYLRSPSSRGHRMEREAKELSLDLSDFNRSSHDFKRFVTELVNSTERNAVQFEECLVSVFLPDLNTFKKPVPHDGVSELFEWLRDSGKVRRIKSLNIPDNTTVLMSDGHVSECILERFEIERFVWRKLDINLDILISSPHKSVFTEITLYSTGNFSVLYHWASKDGIGSLPGLRSVTIEIMALNTKNQSQKAQERHRQTVDVYRRRLEEMLMERKREKEEEQGRAGDTKFNFSYKVNTDGKWDFPTPLYVTHQPDEIEQLELIQKLQACHHFLMNMKDKKGDPRHIRNFDKLREWDMKEGEDNSHLIKVAIIDNGAKFRQRIRDCIERGISYVKADTGSADRILPWWMVSDPHGTQMTSLVSAVNPWCRLYIARVGKGRRDILPEDAVQAVKWAMEQKVDIISISWVTKSMEPELRDVIQEAAKNTLIFCSTADRGTGSGPAYPADYNGTVRISATDKYGSLMPASENGSHAVNIPVPGEDIPAFGPSYMGDGIEVGTVSGSSVATALAAGIASLSLLMLMVFNDEDKDALRKMDLYTNKKMGSLLSAAINPSPQSDPLFPVAAKVKELPDRWNLATIMARPEMKNT</sequence>
<dbReference type="GeneID" id="87881592"/>
<keyword evidence="4" id="KW-1185">Reference proteome</keyword>
<evidence type="ECO:0000313" key="3">
    <source>
        <dbReference type="EMBL" id="KAK3306078.1"/>
    </source>
</evidence>
<dbReference type="GO" id="GO:0006508">
    <property type="term" value="P:proteolysis"/>
    <property type="evidence" value="ECO:0007669"/>
    <property type="project" value="InterPro"/>
</dbReference>
<dbReference type="Proteomes" id="UP001273166">
    <property type="component" value="Unassembled WGS sequence"/>
</dbReference>
<evidence type="ECO:0000256" key="1">
    <source>
        <dbReference type="SAM" id="MobiDB-lite"/>
    </source>
</evidence>
<reference evidence="3" key="2">
    <citation type="submission" date="2023-06" db="EMBL/GenBank/DDBJ databases">
        <authorList>
            <consortium name="Lawrence Berkeley National Laboratory"/>
            <person name="Mondo S.J."/>
            <person name="Hensen N."/>
            <person name="Bonometti L."/>
            <person name="Westerberg I."/>
            <person name="Brannstrom I.O."/>
            <person name="Guillou S."/>
            <person name="Cros-Aarteil S."/>
            <person name="Calhoun S."/>
            <person name="Haridas S."/>
            <person name="Kuo A."/>
            <person name="Pangilinan J."/>
            <person name="Riley R."/>
            <person name="Labutti K."/>
            <person name="Andreopoulos B."/>
            <person name="Lipzen A."/>
            <person name="Chen C."/>
            <person name="Yanf M."/>
            <person name="Daum C."/>
            <person name="Ng V."/>
            <person name="Clum A."/>
            <person name="Steindorff A."/>
            <person name="Ohm R."/>
            <person name="Martin F."/>
            <person name="Silar P."/>
            <person name="Natvig D."/>
            <person name="Lalanne C."/>
            <person name="Gautier V."/>
            <person name="Ament-Velasquez S.L."/>
            <person name="Kruys A."/>
            <person name="Hutchinson M.I."/>
            <person name="Powell A.J."/>
            <person name="Barry K."/>
            <person name="Miller A.N."/>
            <person name="Grigoriev I.V."/>
            <person name="Debuchy R."/>
            <person name="Gladieux P."/>
            <person name="Thoren M.H."/>
            <person name="Johannesson H."/>
        </authorList>
    </citation>
    <scope>NUCLEOTIDE SEQUENCE</scope>
    <source>
        <strain evidence="3">CBS 333.67</strain>
    </source>
</reference>
<dbReference type="Gene3D" id="3.40.50.200">
    <property type="entry name" value="Peptidase S8/S53 domain"/>
    <property type="match status" value="1"/>
</dbReference>
<gene>
    <name evidence="3" type="ORF">B0T15DRAFT_217698</name>
</gene>
<dbReference type="InterPro" id="IPR036852">
    <property type="entry name" value="Peptidase_S8/S53_dom_sf"/>
</dbReference>